<evidence type="ECO:0000313" key="14">
    <source>
        <dbReference type="Proteomes" id="UP000238762"/>
    </source>
</evidence>
<comment type="catalytic activity">
    <reaction evidence="1">
        <text>ATP + protein L-histidine = ADP + protein N-phospho-L-histidine.</text>
        <dbReference type="EC" id="2.7.13.3"/>
    </reaction>
</comment>
<dbReference type="PROSITE" id="PS50110">
    <property type="entry name" value="RESPONSE_REGULATORY"/>
    <property type="match status" value="1"/>
</dbReference>
<dbReference type="FunFam" id="3.30.565.10:FF:000016">
    <property type="entry name" value="Chemotaxis protein CheA, putative"/>
    <property type="match status" value="1"/>
</dbReference>
<dbReference type="OrthoDB" id="291966at2"/>
<keyword evidence="6" id="KW-0902">Two-component regulatory system</keyword>
<name>A0A2T1C7F3_9CYAN</name>
<protein>
    <recommendedName>
        <fullName evidence="2">histidine kinase</fullName>
        <ecNumber evidence="2">2.7.13.3</ecNumber>
    </recommendedName>
</protein>
<dbReference type="InterPro" id="IPR001789">
    <property type="entry name" value="Sig_transdc_resp-reg_receiver"/>
</dbReference>
<dbReference type="InterPro" id="IPR036890">
    <property type="entry name" value="HATPase_C_sf"/>
</dbReference>
<dbReference type="SMART" id="SM00387">
    <property type="entry name" value="HATPase_c"/>
    <property type="match status" value="1"/>
</dbReference>
<keyword evidence="14" id="KW-1185">Reference proteome</keyword>
<organism evidence="13 14">
    <name type="scientific">Merismopedia glauca CCAP 1448/3</name>
    <dbReference type="NCBI Taxonomy" id="1296344"/>
    <lineage>
        <taxon>Bacteria</taxon>
        <taxon>Bacillati</taxon>
        <taxon>Cyanobacteriota</taxon>
        <taxon>Cyanophyceae</taxon>
        <taxon>Synechococcales</taxon>
        <taxon>Merismopediaceae</taxon>
        <taxon>Merismopedia</taxon>
    </lineage>
</organism>
<dbReference type="SUPFAM" id="SSF50341">
    <property type="entry name" value="CheW-like"/>
    <property type="match status" value="1"/>
</dbReference>
<feature type="modified residue" description="4-aspartylphosphate" evidence="8">
    <location>
        <position position="929"/>
    </location>
</feature>
<dbReference type="Pfam" id="PF01627">
    <property type="entry name" value="Hpt"/>
    <property type="match status" value="1"/>
</dbReference>
<dbReference type="Gene3D" id="3.40.50.2300">
    <property type="match status" value="1"/>
</dbReference>
<dbReference type="InterPro" id="IPR036061">
    <property type="entry name" value="CheW-like_dom_sf"/>
</dbReference>
<evidence type="ECO:0000313" key="13">
    <source>
        <dbReference type="EMBL" id="PSB04073.1"/>
    </source>
</evidence>
<dbReference type="AlphaFoldDB" id="A0A2T1C7F3"/>
<dbReference type="PROSITE" id="PS50894">
    <property type="entry name" value="HPT"/>
    <property type="match status" value="1"/>
</dbReference>
<dbReference type="PRINTS" id="PR00344">
    <property type="entry name" value="BCTRLSENSOR"/>
</dbReference>
<dbReference type="InterPro" id="IPR008207">
    <property type="entry name" value="Sig_transdc_His_kin_Hpt_dom"/>
</dbReference>
<evidence type="ECO:0000259" key="10">
    <source>
        <dbReference type="PROSITE" id="PS50109"/>
    </source>
</evidence>
<dbReference type="CDD" id="cd00156">
    <property type="entry name" value="REC"/>
    <property type="match status" value="1"/>
</dbReference>
<dbReference type="SUPFAM" id="SSF47226">
    <property type="entry name" value="Histidine-containing phosphotransfer domain, HPT domain"/>
    <property type="match status" value="1"/>
</dbReference>
<dbReference type="Gene3D" id="2.30.30.40">
    <property type="entry name" value="SH3 Domains"/>
    <property type="match status" value="1"/>
</dbReference>
<dbReference type="InterPro" id="IPR036641">
    <property type="entry name" value="HPT_dom_sf"/>
</dbReference>
<dbReference type="InterPro" id="IPR051315">
    <property type="entry name" value="Bact_Chemotaxis_CheA"/>
</dbReference>
<dbReference type="EC" id="2.7.13.3" evidence="2"/>
<dbReference type="SUPFAM" id="SSF52172">
    <property type="entry name" value="CheY-like"/>
    <property type="match status" value="1"/>
</dbReference>
<gene>
    <name evidence="13" type="ORF">C7B64_05395</name>
</gene>
<feature type="modified residue" description="Phosphohistidine" evidence="7">
    <location>
        <position position="60"/>
    </location>
</feature>
<dbReference type="SMART" id="SM00448">
    <property type="entry name" value="REC"/>
    <property type="match status" value="1"/>
</dbReference>
<evidence type="ECO:0000256" key="5">
    <source>
        <dbReference type="ARBA" id="ARBA00022777"/>
    </source>
</evidence>
<dbReference type="SUPFAM" id="SSF55874">
    <property type="entry name" value="ATPase domain of HSP90 chaperone/DNA topoisomerase II/histidine kinase"/>
    <property type="match status" value="1"/>
</dbReference>
<dbReference type="InterPro" id="IPR011006">
    <property type="entry name" value="CheY-like_superfamily"/>
</dbReference>
<dbReference type="PANTHER" id="PTHR43395:SF1">
    <property type="entry name" value="CHEMOTAXIS PROTEIN CHEA"/>
    <property type="match status" value="1"/>
</dbReference>
<dbReference type="Proteomes" id="UP000238762">
    <property type="component" value="Unassembled WGS sequence"/>
</dbReference>
<feature type="domain" description="Response regulatory" evidence="11">
    <location>
        <begin position="879"/>
        <end position="994"/>
    </location>
</feature>
<evidence type="ECO:0000256" key="9">
    <source>
        <dbReference type="SAM" id="Coils"/>
    </source>
</evidence>
<feature type="coiled-coil region" evidence="9">
    <location>
        <begin position="490"/>
        <end position="524"/>
    </location>
</feature>
<dbReference type="Pfam" id="PF02518">
    <property type="entry name" value="HATPase_c"/>
    <property type="match status" value="1"/>
</dbReference>
<evidence type="ECO:0000259" key="12">
    <source>
        <dbReference type="PROSITE" id="PS50894"/>
    </source>
</evidence>
<evidence type="ECO:0000256" key="4">
    <source>
        <dbReference type="ARBA" id="ARBA00022679"/>
    </source>
</evidence>
<dbReference type="GO" id="GO:0006935">
    <property type="term" value="P:chemotaxis"/>
    <property type="evidence" value="ECO:0007669"/>
    <property type="project" value="InterPro"/>
</dbReference>
<dbReference type="PROSITE" id="PS50109">
    <property type="entry name" value="HIS_KIN"/>
    <property type="match status" value="1"/>
</dbReference>
<reference evidence="13 14" key="2">
    <citation type="submission" date="2018-03" db="EMBL/GenBank/DDBJ databases">
        <title>The ancient ancestry and fast evolution of plastids.</title>
        <authorList>
            <person name="Moore K.R."/>
            <person name="Magnabosco C."/>
            <person name="Momper L."/>
            <person name="Gold D.A."/>
            <person name="Bosak T."/>
            <person name="Fournier G.P."/>
        </authorList>
    </citation>
    <scope>NUCLEOTIDE SEQUENCE [LARGE SCALE GENOMIC DNA]</scope>
    <source>
        <strain evidence="13 14">CCAP 1448/3</strain>
    </source>
</reference>
<evidence type="ECO:0000259" key="11">
    <source>
        <dbReference type="PROSITE" id="PS50110"/>
    </source>
</evidence>
<evidence type="ECO:0000256" key="8">
    <source>
        <dbReference type="PROSITE-ProRule" id="PRU00169"/>
    </source>
</evidence>
<accession>A0A2T1C7F3</accession>
<dbReference type="InterPro" id="IPR003594">
    <property type="entry name" value="HATPase_dom"/>
</dbReference>
<reference evidence="13 14" key="1">
    <citation type="submission" date="2018-02" db="EMBL/GenBank/DDBJ databases">
        <authorList>
            <person name="Cohen D.B."/>
            <person name="Kent A.D."/>
        </authorList>
    </citation>
    <scope>NUCLEOTIDE SEQUENCE [LARGE SCALE GENOMIC DNA]</scope>
    <source>
        <strain evidence="13 14">CCAP 1448/3</strain>
    </source>
</reference>
<dbReference type="InterPro" id="IPR005467">
    <property type="entry name" value="His_kinase_dom"/>
</dbReference>
<evidence type="ECO:0000256" key="7">
    <source>
        <dbReference type="PROSITE-ProRule" id="PRU00110"/>
    </source>
</evidence>
<evidence type="ECO:0000256" key="2">
    <source>
        <dbReference type="ARBA" id="ARBA00012438"/>
    </source>
</evidence>
<proteinExistence type="predicted"/>
<dbReference type="Gene3D" id="3.30.565.10">
    <property type="entry name" value="Histidine kinase-like ATPase, C-terminal domain"/>
    <property type="match status" value="1"/>
</dbReference>
<keyword evidence="9" id="KW-0175">Coiled coil</keyword>
<dbReference type="Gene3D" id="1.20.120.160">
    <property type="entry name" value="HPT domain"/>
    <property type="match status" value="1"/>
</dbReference>
<dbReference type="InterPro" id="IPR004358">
    <property type="entry name" value="Sig_transdc_His_kin-like_C"/>
</dbReference>
<feature type="domain" description="Histidine kinase" evidence="10">
    <location>
        <begin position="475"/>
        <end position="706"/>
    </location>
</feature>
<sequence>MSELTDRSLKLEVELQLQQELRAMFDVDSQRYLLSYLHLVERLNSQSWTADMQEMYRAIHTIKGGSVTVGAEACLKLATVLEDLLSDLRHLSPAPPLGDGRVAEMLQEAGELLASSLQIEGTKESAIARVQPSVERVQALHEQIKASYLSDWNEQRFLHQEFADQGFGLVVLDLEMAVDKLASQGTVPQSAIDIATQTLAQLSEIGQDLEFTPGWSELIDCCHALVGEPSVEMWRSQWSGYLAALQESARQGGKAIAPTFTAPLPTKDWFPESDAFNLAEFPVIYPDLSDINFDSLAIASFELDIPVIDNCPETAEIDPNDWSALEGLADLSNLDDFSDDSELIEDDYAALAESTQGWLGLVSPDPQAEITVATVRSSRADLEIGDLQIPVPLERLDKTAQTLVETLLSVRASQGVYQNLQSQLAQLLVLAQDSAQYITELRKLQDSYALLDDLKTERHSTDSPTLERYRQGYSTINRLLETSLRLSELGAEANKSAQQTSNNLKNLDRNVLRLRQNIEQSRLVPFKNLAFRAKAVLRDLTIRGGKQAQIVIEGEQIELDAATVSQIEPAILHLIRNAYDHGLESTPERISSGKSESGTITLSLKRSGSRYLLELKDDGRGIDANRIRQSATAKGLPLTQTDTYNQLLAVICQPGFSTQEVVSDISGRGVGMDVVANQIEALGGRLRLETKVGRGTTFQLQFPVPQLLVSCVLLRVGDRPFAIPVQDIATTAIWDTLPTTSVEDTNTIYSWEVKQGEISVPALYLMDYWQPQSLTHNIPSTAIALRVYSVEREQSLWIVVDDLIEQTELLLTPLPNPLEAPVGVLGVSLRADGSLIPAIDAAMLVEIISQTTQPAIADPLLTLSTVSSEPLNLPYATRTILVVDDAALMRRRIEASLTAYGYSVVTCGDGLEAWNWLQSHTIPAMLITDVEMPNMDGFTLIDRVRQSGITMPIMVVSSRLAEEWSKEAQRLGANDYLTKGFTTQDLVSKVEALL</sequence>
<keyword evidence="3 8" id="KW-0597">Phosphoprotein</keyword>
<dbReference type="Pfam" id="PF00072">
    <property type="entry name" value="Response_reg"/>
    <property type="match status" value="1"/>
</dbReference>
<dbReference type="GO" id="GO:0000160">
    <property type="term" value="P:phosphorelay signal transduction system"/>
    <property type="evidence" value="ECO:0007669"/>
    <property type="project" value="UniProtKB-KW"/>
</dbReference>
<keyword evidence="4" id="KW-0808">Transferase</keyword>
<dbReference type="RefSeq" id="WP_106287632.1">
    <property type="nucleotide sequence ID" value="NZ_CAWNTC010000216.1"/>
</dbReference>
<evidence type="ECO:0000256" key="3">
    <source>
        <dbReference type="ARBA" id="ARBA00022553"/>
    </source>
</evidence>
<dbReference type="EMBL" id="PVWJ01000018">
    <property type="protein sequence ID" value="PSB04073.1"/>
    <property type="molecule type" value="Genomic_DNA"/>
</dbReference>
<comment type="caution">
    <text evidence="13">The sequence shown here is derived from an EMBL/GenBank/DDBJ whole genome shotgun (WGS) entry which is preliminary data.</text>
</comment>
<dbReference type="PANTHER" id="PTHR43395">
    <property type="entry name" value="SENSOR HISTIDINE KINASE CHEA"/>
    <property type="match status" value="1"/>
</dbReference>
<feature type="domain" description="HPt" evidence="12">
    <location>
        <begin position="14"/>
        <end position="120"/>
    </location>
</feature>
<evidence type="ECO:0000256" key="6">
    <source>
        <dbReference type="ARBA" id="ARBA00023012"/>
    </source>
</evidence>
<keyword evidence="5 13" id="KW-0418">Kinase</keyword>
<evidence type="ECO:0000256" key="1">
    <source>
        <dbReference type="ARBA" id="ARBA00000085"/>
    </source>
</evidence>
<dbReference type="GO" id="GO:0004673">
    <property type="term" value="F:protein histidine kinase activity"/>
    <property type="evidence" value="ECO:0007669"/>
    <property type="project" value="UniProtKB-EC"/>
</dbReference>